<dbReference type="Pfam" id="PF00004">
    <property type="entry name" value="AAA"/>
    <property type="match status" value="1"/>
</dbReference>
<feature type="domain" description="ATPase AAA-type core" evidence="1">
    <location>
        <begin position="56"/>
        <end position="190"/>
    </location>
</feature>
<dbReference type="InterPro" id="IPR003959">
    <property type="entry name" value="ATPase_AAA_core"/>
</dbReference>
<dbReference type="InterPro" id="IPR027417">
    <property type="entry name" value="P-loop_NTPase"/>
</dbReference>
<proteinExistence type="predicted"/>
<gene>
    <name evidence="2" type="ORF">SQ03_29785</name>
</gene>
<name>A0ABR5GP22_9HYPH</name>
<dbReference type="Gene3D" id="3.40.50.300">
    <property type="entry name" value="P-loop containing nucleotide triphosphate hydrolases"/>
    <property type="match status" value="1"/>
</dbReference>
<dbReference type="EMBL" id="JXOD01000385">
    <property type="protein sequence ID" value="KMO10609.1"/>
    <property type="molecule type" value="Genomic_DNA"/>
</dbReference>
<sequence length="267" mass="28711">MCEPIAEVPLPLTPAPDPAAVAAMLNAAFPWAREVTEQYAGDLVGAPFAMLKPRTLVGGAGEGKTSYARALLRAVGLPEVLYSAAGVMDGGNFAGASRTWSTWRLSVPAQGVLRFRMASLGCVIDEAEKAGPSRRWGRLDETLLPFLERGSTAKAIFDPALEVPLDLSGVSYILTANTRDGVSGPLLDRAPPVQWPMSRREDLPVVAAAILDELRRERGLDEAWCPPLDGDELDALSAWRGGSLRPLRRMVEAVVAAREVFARQMAH</sequence>
<reference evidence="2 3" key="1">
    <citation type="submission" date="2015-01" db="EMBL/GenBank/DDBJ databases">
        <title>Genome sequencing of Methylobacterium platani JCM14648 type strain.</title>
        <authorList>
            <person name="Chaudhry V."/>
            <person name="Patil P.B."/>
        </authorList>
    </citation>
    <scope>NUCLEOTIDE SEQUENCE [LARGE SCALE GENOMIC DNA]</scope>
    <source>
        <strain evidence="2 3">JCM 14648</strain>
    </source>
</reference>
<accession>A0ABR5GP22</accession>
<evidence type="ECO:0000313" key="3">
    <source>
        <dbReference type="Proteomes" id="UP000035947"/>
    </source>
</evidence>
<dbReference type="Proteomes" id="UP000035947">
    <property type="component" value="Unassembled WGS sequence"/>
</dbReference>
<evidence type="ECO:0000259" key="1">
    <source>
        <dbReference type="Pfam" id="PF00004"/>
    </source>
</evidence>
<keyword evidence="3" id="KW-1185">Reference proteome</keyword>
<dbReference type="SUPFAM" id="SSF52540">
    <property type="entry name" value="P-loop containing nucleoside triphosphate hydrolases"/>
    <property type="match status" value="1"/>
</dbReference>
<protein>
    <recommendedName>
        <fullName evidence="1">ATPase AAA-type core domain-containing protein</fullName>
    </recommendedName>
</protein>
<evidence type="ECO:0000313" key="2">
    <source>
        <dbReference type="EMBL" id="KMO10609.1"/>
    </source>
</evidence>
<organism evidence="2 3">
    <name type="scientific">Methylobacterium platani JCM 14648</name>
    <dbReference type="NCBI Taxonomy" id="1295136"/>
    <lineage>
        <taxon>Bacteria</taxon>
        <taxon>Pseudomonadati</taxon>
        <taxon>Pseudomonadota</taxon>
        <taxon>Alphaproteobacteria</taxon>
        <taxon>Hyphomicrobiales</taxon>
        <taxon>Methylobacteriaceae</taxon>
        <taxon>Methylobacterium</taxon>
    </lineage>
</organism>
<comment type="caution">
    <text evidence="2">The sequence shown here is derived from an EMBL/GenBank/DDBJ whole genome shotgun (WGS) entry which is preliminary data.</text>
</comment>